<evidence type="ECO:0000256" key="4">
    <source>
        <dbReference type="ARBA" id="ARBA00023136"/>
    </source>
</evidence>
<name>A0A0G4EHE5_VITBC</name>
<evidence type="ECO:0000256" key="1">
    <source>
        <dbReference type="ARBA" id="ARBA00004370"/>
    </source>
</evidence>
<comment type="subcellular location">
    <subcellularLocation>
        <location evidence="1">Membrane</location>
    </subcellularLocation>
</comment>
<dbReference type="Pfam" id="PF03669">
    <property type="entry name" value="ASTER"/>
    <property type="match status" value="1"/>
</dbReference>
<proteinExistence type="predicted"/>
<feature type="region of interest" description="Disordered" evidence="5">
    <location>
        <begin position="1"/>
        <end position="29"/>
    </location>
</feature>
<dbReference type="GO" id="GO:0045048">
    <property type="term" value="P:protein insertion into ER membrane"/>
    <property type="evidence" value="ECO:0007669"/>
    <property type="project" value="InterPro"/>
</dbReference>
<keyword evidence="2 6" id="KW-0812">Transmembrane</keyword>
<keyword evidence="4 6" id="KW-0472">Membrane</keyword>
<keyword evidence="8" id="KW-1185">Reference proteome</keyword>
<evidence type="ECO:0008006" key="9">
    <source>
        <dbReference type="Google" id="ProtNLM"/>
    </source>
</evidence>
<dbReference type="GO" id="GO:0005789">
    <property type="term" value="C:endoplasmic reticulum membrane"/>
    <property type="evidence" value="ECO:0007669"/>
    <property type="project" value="InterPro"/>
</dbReference>
<dbReference type="GO" id="GO:0044183">
    <property type="term" value="F:protein folding chaperone"/>
    <property type="evidence" value="ECO:0007669"/>
    <property type="project" value="InterPro"/>
</dbReference>
<organism evidence="7 8">
    <name type="scientific">Vitrella brassicaformis (strain CCMP3155)</name>
    <dbReference type="NCBI Taxonomy" id="1169540"/>
    <lineage>
        <taxon>Eukaryota</taxon>
        <taxon>Sar</taxon>
        <taxon>Alveolata</taxon>
        <taxon>Colpodellida</taxon>
        <taxon>Vitrellaceae</taxon>
        <taxon>Vitrella</taxon>
    </lineage>
</organism>
<evidence type="ECO:0000256" key="6">
    <source>
        <dbReference type="SAM" id="Phobius"/>
    </source>
</evidence>
<dbReference type="Proteomes" id="UP000041254">
    <property type="component" value="Unassembled WGS sequence"/>
</dbReference>
<protein>
    <recommendedName>
        <fullName evidence="9">Protein Asterix</fullName>
    </recommendedName>
</protein>
<dbReference type="VEuPathDB" id="CryptoDB:Vbra_11833"/>
<accession>A0A0G4EHE5</accession>
<reference evidence="7 8" key="1">
    <citation type="submission" date="2014-11" db="EMBL/GenBank/DDBJ databases">
        <authorList>
            <person name="Zhu J."/>
            <person name="Qi W."/>
            <person name="Song R."/>
        </authorList>
    </citation>
    <scope>NUCLEOTIDE SEQUENCE [LARGE SCALE GENOMIC DNA]</scope>
</reference>
<dbReference type="AlphaFoldDB" id="A0A0G4EHE5"/>
<dbReference type="InParanoid" id="A0A0G4EHE5"/>
<evidence type="ECO:0000256" key="2">
    <source>
        <dbReference type="ARBA" id="ARBA00022692"/>
    </source>
</evidence>
<feature type="transmembrane region" description="Helical" evidence="6">
    <location>
        <begin position="35"/>
        <end position="62"/>
    </location>
</feature>
<keyword evidence="3 6" id="KW-1133">Transmembrane helix</keyword>
<dbReference type="InterPro" id="IPR005351">
    <property type="entry name" value="ASTER"/>
</dbReference>
<evidence type="ECO:0000313" key="7">
    <source>
        <dbReference type="EMBL" id="CEL95403.1"/>
    </source>
</evidence>
<evidence type="ECO:0000256" key="3">
    <source>
        <dbReference type="ARBA" id="ARBA00022989"/>
    </source>
</evidence>
<evidence type="ECO:0000256" key="5">
    <source>
        <dbReference type="SAM" id="MobiDB-lite"/>
    </source>
</evidence>
<dbReference type="EMBL" id="CDMY01000227">
    <property type="protein sequence ID" value="CEL95403.1"/>
    <property type="molecule type" value="Genomic_DNA"/>
</dbReference>
<feature type="compositionally biased region" description="Basic and acidic residues" evidence="5">
    <location>
        <begin position="1"/>
        <end position="28"/>
    </location>
</feature>
<gene>
    <name evidence="7" type="ORF">Vbra_11833</name>
</gene>
<evidence type="ECO:0000313" key="8">
    <source>
        <dbReference type="Proteomes" id="UP000041254"/>
    </source>
</evidence>
<sequence>MRKKEGPAVLSDQRDLSRAREYRPRAPEGDAECEAMAFLAFFCAIPAVYFQYKGFAWCALLAAVRQFCLMKQCDAETSRLRLSAGAAVVGLMAAYVLNLAPGPFGM</sequence>
<feature type="transmembrane region" description="Helical" evidence="6">
    <location>
        <begin position="82"/>
        <end position="100"/>
    </location>
</feature>